<proteinExistence type="predicted"/>
<evidence type="ECO:0000313" key="3">
    <source>
        <dbReference type="Proteomes" id="UP001341245"/>
    </source>
</evidence>
<name>A0ABR0TJP2_AURPU</name>
<organism evidence="2 3">
    <name type="scientific">Aureobasidium pullulans</name>
    <name type="common">Black yeast</name>
    <name type="synonym">Pullularia pullulans</name>
    <dbReference type="NCBI Taxonomy" id="5580"/>
    <lineage>
        <taxon>Eukaryota</taxon>
        <taxon>Fungi</taxon>
        <taxon>Dikarya</taxon>
        <taxon>Ascomycota</taxon>
        <taxon>Pezizomycotina</taxon>
        <taxon>Dothideomycetes</taxon>
        <taxon>Dothideomycetidae</taxon>
        <taxon>Dothideales</taxon>
        <taxon>Saccotheciaceae</taxon>
        <taxon>Aureobasidium</taxon>
    </lineage>
</organism>
<protein>
    <submittedName>
        <fullName evidence="2">Uncharacterized protein</fullName>
    </submittedName>
</protein>
<reference evidence="2 3" key="1">
    <citation type="submission" date="2023-11" db="EMBL/GenBank/DDBJ databases">
        <title>Draft genome sequence and annotation of the polyextremotolerant black yeast-like fungus Aureobasidium pullulans NRRL 62042.</title>
        <authorList>
            <person name="Dielentheis-Frenken M.R.E."/>
            <person name="Wibberg D."/>
            <person name="Blank L.M."/>
            <person name="Tiso T."/>
        </authorList>
    </citation>
    <scope>NUCLEOTIDE SEQUENCE [LARGE SCALE GENOMIC DNA]</scope>
    <source>
        <strain evidence="2 3">NRRL 62042</strain>
    </source>
</reference>
<comment type="caution">
    <text evidence="2">The sequence shown here is derived from an EMBL/GenBank/DDBJ whole genome shotgun (WGS) entry which is preliminary data.</text>
</comment>
<feature type="region of interest" description="Disordered" evidence="1">
    <location>
        <begin position="134"/>
        <end position="196"/>
    </location>
</feature>
<gene>
    <name evidence="2" type="ORF">QM012_009015</name>
</gene>
<keyword evidence="3" id="KW-1185">Reference proteome</keyword>
<sequence length="196" mass="20988">MTSLDPHTEELVDKAMSPKQFNENIFSQSLQGLVSPLKMHAVHIEHQPVPAGGDISLTSSPWQTTTPNATPVSQSSLNQLEPLQKIPATIVLEEQVTEDQGQQTPPPIPPKSPLRGAKKINWLSRLLSKTVGRLNCFREDSRKKAGTPKTSEQHKDPGTGTGFTSHKDSNVGGGHTNPQPTTIPSVGGVGDYGGCS</sequence>
<dbReference type="EMBL" id="JASGXD010000008">
    <property type="protein sequence ID" value="KAK6004165.1"/>
    <property type="molecule type" value="Genomic_DNA"/>
</dbReference>
<dbReference type="Proteomes" id="UP001341245">
    <property type="component" value="Unassembled WGS sequence"/>
</dbReference>
<evidence type="ECO:0000256" key="1">
    <source>
        <dbReference type="SAM" id="MobiDB-lite"/>
    </source>
</evidence>
<feature type="compositionally biased region" description="Gly residues" evidence="1">
    <location>
        <begin position="187"/>
        <end position="196"/>
    </location>
</feature>
<accession>A0ABR0TJP2</accession>
<evidence type="ECO:0000313" key="2">
    <source>
        <dbReference type="EMBL" id="KAK6004165.1"/>
    </source>
</evidence>
<feature type="region of interest" description="Disordered" evidence="1">
    <location>
        <begin position="93"/>
        <end position="117"/>
    </location>
</feature>